<evidence type="ECO:0000259" key="1">
    <source>
        <dbReference type="Pfam" id="PF00814"/>
    </source>
</evidence>
<keyword evidence="3" id="KW-1185">Reference proteome</keyword>
<gene>
    <name evidence="2" type="primary">tsaB</name>
    <name evidence="2" type="ORF">GR702_06475</name>
</gene>
<dbReference type="InterPro" id="IPR022496">
    <property type="entry name" value="T6A_TsaB"/>
</dbReference>
<comment type="caution">
    <text evidence="2">The sequence shown here is derived from an EMBL/GenBank/DDBJ whole genome shotgun (WGS) entry which is preliminary data.</text>
</comment>
<dbReference type="EMBL" id="WVTD01000003">
    <property type="protein sequence ID" value="MYL97417.1"/>
    <property type="molecule type" value="Genomic_DNA"/>
</dbReference>
<sequence>MTEPAHDPAAPTSQGADAATTLVIDSATDACSVALFSGTQLVAGDHRVLGRGHAEALVPMISALPGRGRAARIAVALGPGSFTGVRVGIAAARALAFAWSAPLVGYPTLALVAAMAREAEGDQPVAVAMTGGHGEWFTQGFAAGGTVTRKLASQRPADAAASAVEALVAGNQAEALVAARGHGHALALWPDARAFMRLDPAVLVAEAHPLYGRAPDAKLPASAA</sequence>
<dbReference type="SUPFAM" id="SSF53067">
    <property type="entry name" value="Actin-like ATPase domain"/>
    <property type="match status" value="1"/>
</dbReference>
<dbReference type="RefSeq" id="WP_160985135.1">
    <property type="nucleotide sequence ID" value="NZ_WVTD01000003.1"/>
</dbReference>
<dbReference type="GO" id="GO:0002949">
    <property type="term" value="P:tRNA threonylcarbamoyladenosine modification"/>
    <property type="evidence" value="ECO:0007669"/>
    <property type="project" value="InterPro"/>
</dbReference>
<dbReference type="GO" id="GO:0016740">
    <property type="term" value="F:transferase activity"/>
    <property type="evidence" value="ECO:0007669"/>
    <property type="project" value="UniProtKB-KW"/>
</dbReference>
<feature type="domain" description="Gcp-like" evidence="1">
    <location>
        <begin position="51"/>
        <end position="164"/>
    </location>
</feature>
<evidence type="ECO:0000313" key="3">
    <source>
        <dbReference type="Proteomes" id="UP000465810"/>
    </source>
</evidence>
<proteinExistence type="predicted"/>
<dbReference type="InterPro" id="IPR043129">
    <property type="entry name" value="ATPase_NBD"/>
</dbReference>
<protein>
    <submittedName>
        <fullName evidence="2">tRNA (Adenosine(37)-N6)-threonylcarbamoyltransferase complex dimerization subunit type 1 TsaB</fullName>
    </submittedName>
</protein>
<accession>A0A7X4K6W5</accession>
<dbReference type="Gene3D" id="3.30.420.40">
    <property type="match status" value="2"/>
</dbReference>
<dbReference type="Proteomes" id="UP000465810">
    <property type="component" value="Unassembled WGS sequence"/>
</dbReference>
<dbReference type="NCBIfam" id="TIGR03725">
    <property type="entry name" value="T6A_YeaZ"/>
    <property type="match status" value="1"/>
</dbReference>
<name>A0A7X4K6W5_9SPHN</name>
<evidence type="ECO:0000313" key="2">
    <source>
        <dbReference type="EMBL" id="MYL97417.1"/>
    </source>
</evidence>
<organism evidence="2 3">
    <name type="scientific">Novosphingobium silvae</name>
    <dbReference type="NCBI Taxonomy" id="2692619"/>
    <lineage>
        <taxon>Bacteria</taxon>
        <taxon>Pseudomonadati</taxon>
        <taxon>Pseudomonadota</taxon>
        <taxon>Alphaproteobacteria</taxon>
        <taxon>Sphingomonadales</taxon>
        <taxon>Sphingomonadaceae</taxon>
        <taxon>Novosphingobium</taxon>
    </lineage>
</organism>
<keyword evidence="2" id="KW-0808">Transferase</keyword>
<reference evidence="2 3" key="1">
    <citation type="submission" date="2019-12" db="EMBL/GenBank/DDBJ databases">
        <authorList>
            <person name="Feng G."/>
            <person name="Zhu H."/>
        </authorList>
    </citation>
    <scope>NUCLEOTIDE SEQUENCE [LARGE SCALE GENOMIC DNA]</scope>
    <source>
        <strain evidence="2 3">FGD1</strain>
    </source>
</reference>
<dbReference type="AlphaFoldDB" id="A0A7X4K6W5"/>
<dbReference type="Pfam" id="PF00814">
    <property type="entry name" value="TsaD"/>
    <property type="match status" value="1"/>
</dbReference>
<dbReference type="InterPro" id="IPR000905">
    <property type="entry name" value="Gcp-like_dom"/>
</dbReference>